<evidence type="ECO:0000313" key="1">
    <source>
        <dbReference type="EMBL" id="ADO72789.1"/>
    </source>
</evidence>
<dbReference type="OrthoDB" id="5382619at2"/>
<dbReference type="HOGENOM" id="CLU_1710160_0_0_7"/>
<organism evidence="2 4">
    <name type="scientific">Stigmatella aurantiaca (strain DW4/3-1)</name>
    <dbReference type="NCBI Taxonomy" id="378806"/>
    <lineage>
        <taxon>Bacteria</taxon>
        <taxon>Pseudomonadati</taxon>
        <taxon>Myxococcota</taxon>
        <taxon>Myxococcia</taxon>
        <taxon>Myxococcales</taxon>
        <taxon>Cystobacterineae</taxon>
        <taxon>Archangiaceae</taxon>
        <taxon>Stigmatella</taxon>
    </lineage>
</organism>
<reference evidence="2 4" key="1">
    <citation type="submission" date="2006-04" db="EMBL/GenBank/DDBJ databases">
        <authorList>
            <person name="Nierman W.C."/>
        </authorList>
    </citation>
    <scope>NUCLEOTIDE SEQUENCE [LARGE SCALE GENOMIC DNA]</scope>
    <source>
        <strain evidence="2 4">DW4/3-1</strain>
    </source>
</reference>
<dbReference type="Proteomes" id="UP000001351">
    <property type="component" value="Chromosome"/>
</dbReference>
<accession>Q08XG7</accession>
<gene>
    <name evidence="1" type="ordered locus">STAUR_5011</name>
    <name evidence="2" type="ORF">STIAU_1178</name>
</gene>
<evidence type="ECO:0000313" key="4">
    <source>
        <dbReference type="Proteomes" id="UP000032702"/>
    </source>
</evidence>
<dbReference type="KEGG" id="sur:STAUR_5011"/>
<dbReference type="EMBL" id="CP002271">
    <property type="protein sequence ID" value="ADO72789.1"/>
    <property type="molecule type" value="Genomic_DNA"/>
</dbReference>
<evidence type="ECO:0000313" key="3">
    <source>
        <dbReference type="Proteomes" id="UP000001351"/>
    </source>
</evidence>
<keyword evidence="3" id="KW-1185">Reference proteome</keyword>
<evidence type="ECO:0000313" key="2">
    <source>
        <dbReference type="EMBL" id="EAU65180.1"/>
    </source>
</evidence>
<proteinExistence type="predicted"/>
<dbReference type="Proteomes" id="UP000032702">
    <property type="component" value="Unassembled WGS sequence"/>
</dbReference>
<dbReference type="EMBL" id="AAMD01000090">
    <property type="protein sequence ID" value="EAU65180.1"/>
    <property type="molecule type" value="Genomic_DNA"/>
</dbReference>
<dbReference type="eggNOG" id="ENOG503144R">
    <property type="taxonomic scope" value="Bacteria"/>
</dbReference>
<dbReference type="AlphaFoldDB" id="Q08XG7"/>
<protein>
    <recommendedName>
        <fullName evidence="5">Phasin family protein</fullName>
    </recommendedName>
</protein>
<name>Q08XG7_STIAD</name>
<dbReference type="RefSeq" id="WP_002615587.1">
    <property type="nucleotide sequence ID" value="NC_014623.1"/>
</dbReference>
<evidence type="ECO:0008006" key="5">
    <source>
        <dbReference type="Google" id="ProtNLM"/>
    </source>
</evidence>
<sequence length="142" mass="15733">MATTHVKARNLETFVKGQLEGAQKRFEGLEQEASKVLNTLKERGQDSAKEVEKLLGQLNTETLLENPKVKLLGRRATQVRTELRKRLDGFQARAVEAVGVASQAQVKEINRELSRLSKKLDQLLPAAVKKVTGRMGSRPSAS</sequence>
<reference evidence="1 3" key="2">
    <citation type="journal article" date="2011" name="Mol. Biol. Evol.">
        <title>Comparative genomic analysis of fruiting body formation in Myxococcales.</title>
        <authorList>
            <person name="Huntley S."/>
            <person name="Hamann N."/>
            <person name="Wegener-Feldbrugge S."/>
            <person name="Treuner-Lange A."/>
            <person name="Kube M."/>
            <person name="Reinhardt R."/>
            <person name="Klages S."/>
            <person name="Muller R."/>
            <person name="Ronning C.M."/>
            <person name="Nierman W.C."/>
            <person name="Sogaard-Andersen L."/>
        </authorList>
    </citation>
    <scope>NUCLEOTIDE SEQUENCE [LARGE SCALE GENOMIC DNA]</scope>
    <source>
        <strain evidence="1 3">DW4/3-1</strain>
    </source>
</reference>
<dbReference type="STRING" id="378806.STAUR_5011"/>